<dbReference type="AlphaFoldDB" id="A0A066WN09"/>
<dbReference type="RefSeq" id="XP_013245145.1">
    <property type="nucleotide sequence ID" value="XM_013389691.1"/>
</dbReference>
<sequence>MIALVPGRTTAHGNLGIQRRRLFSVSNVALLPMASECVSILNDHAIKYMTGAPFRHRVRLILISSCPFEDDTTRSEQGQLVRKVRRVQNATKGGRTTRKGLALFGWLPDIWVALFRASRRSALHKHYSGCASKGGRSLPAYYILACVLRGMERLGSVAISRL</sequence>
<organism evidence="1 2">
    <name type="scientific">Tilletiaria anomala (strain ATCC 24038 / CBS 436.72 / UBC 951)</name>
    <dbReference type="NCBI Taxonomy" id="1037660"/>
    <lineage>
        <taxon>Eukaryota</taxon>
        <taxon>Fungi</taxon>
        <taxon>Dikarya</taxon>
        <taxon>Basidiomycota</taxon>
        <taxon>Ustilaginomycotina</taxon>
        <taxon>Exobasidiomycetes</taxon>
        <taxon>Georgefischeriales</taxon>
        <taxon>Tilletiariaceae</taxon>
        <taxon>Tilletiaria</taxon>
    </lineage>
</organism>
<proteinExistence type="predicted"/>
<evidence type="ECO:0000313" key="2">
    <source>
        <dbReference type="Proteomes" id="UP000027361"/>
    </source>
</evidence>
<name>A0A066WN09_TILAU</name>
<keyword evidence="2" id="KW-1185">Reference proteome</keyword>
<gene>
    <name evidence="1" type="ORF">K437DRAFT_16677</name>
</gene>
<accession>A0A066WN09</accession>
<dbReference type="EMBL" id="JMSN01000011">
    <property type="protein sequence ID" value="KDN52349.1"/>
    <property type="molecule type" value="Genomic_DNA"/>
</dbReference>
<reference evidence="1 2" key="1">
    <citation type="submission" date="2014-05" db="EMBL/GenBank/DDBJ databases">
        <title>Draft genome sequence of a rare smut relative, Tilletiaria anomala UBC 951.</title>
        <authorList>
            <consortium name="DOE Joint Genome Institute"/>
            <person name="Toome M."/>
            <person name="Kuo A."/>
            <person name="Henrissat B."/>
            <person name="Lipzen A."/>
            <person name="Tritt A."/>
            <person name="Yoshinaga Y."/>
            <person name="Zane M."/>
            <person name="Barry K."/>
            <person name="Grigoriev I.V."/>
            <person name="Spatafora J.W."/>
            <person name="Aimea M.C."/>
        </authorList>
    </citation>
    <scope>NUCLEOTIDE SEQUENCE [LARGE SCALE GENOMIC DNA]</scope>
    <source>
        <strain evidence="1 2">UBC 951</strain>
    </source>
</reference>
<dbReference type="HOGENOM" id="CLU_1636591_0_0_1"/>
<dbReference type="InParanoid" id="A0A066WN09"/>
<protein>
    <submittedName>
        <fullName evidence="1">Uncharacterized protein</fullName>
    </submittedName>
</protein>
<evidence type="ECO:0000313" key="1">
    <source>
        <dbReference type="EMBL" id="KDN52349.1"/>
    </source>
</evidence>
<dbReference type="GeneID" id="25261791"/>
<comment type="caution">
    <text evidence="1">The sequence shown here is derived from an EMBL/GenBank/DDBJ whole genome shotgun (WGS) entry which is preliminary data.</text>
</comment>
<dbReference type="Proteomes" id="UP000027361">
    <property type="component" value="Unassembled WGS sequence"/>
</dbReference>